<name>A0A1C7MGA7_GRIFR</name>
<protein>
    <submittedName>
        <fullName evidence="2">Uncharacterized protein</fullName>
    </submittedName>
</protein>
<dbReference type="EMBL" id="LUGG01000004">
    <property type="protein sequence ID" value="OBZ75386.1"/>
    <property type="molecule type" value="Genomic_DNA"/>
</dbReference>
<gene>
    <name evidence="2" type="ORF">A0H81_04108</name>
</gene>
<feature type="compositionally biased region" description="Low complexity" evidence="1">
    <location>
        <begin position="1"/>
        <end position="13"/>
    </location>
</feature>
<reference evidence="2 3" key="1">
    <citation type="submission" date="2016-03" db="EMBL/GenBank/DDBJ databases">
        <title>Whole genome sequencing of Grifola frondosa 9006-11.</title>
        <authorList>
            <person name="Min B."/>
            <person name="Park H."/>
            <person name="Kim J.-G."/>
            <person name="Cho H."/>
            <person name="Oh Y.-L."/>
            <person name="Kong W.-S."/>
            <person name="Choi I.-G."/>
        </authorList>
    </citation>
    <scope>NUCLEOTIDE SEQUENCE [LARGE SCALE GENOMIC DNA]</scope>
    <source>
        <strain evidence="2 3">9006-11</strain>
    </source>
</reference>
<feature type="compositionally biased region" description="Acidic residues" evidence="1">
    <location>
        <begin position="29"/>
        <end position="54"/>
    </location>
</feature>
<dbReference type="Proteomes" id="UP000092993">
    <property type="component" value="Unassembled WGS sequence"/>
</dbReference>
<proteinExistence type="predicted"/>
<organism evidence="2 3">
    <name type="scientific">Grifola frondosa</name>
    <name type="common">Maitake</name>
    <name type="synonym">Polyporus frondosus</name>
    <dbReference type="NCBI Taxonomy" id="5627"/>
    <lineage>
        <taxon>Eukaryota</taxon>
        <taxon>Fungi</taxon>
        <taxon>Dikarya</taxon>
        <taxon>Basidiomycota</taxon>
        <taxon>Agaricomycotina</taxon>
        <taxon>Agaricomycetes</taxon>
        <taxon>Polyporales</taxon>
        <taxon>Grifolaceae</taxon>
        <taxon>Grifola</taxon>
    </lineage>
</organism>
<sequence>MPIPSLPIILTPLVAPKQRHSPQRKRDIEEDEELDSDEVEEADEDSESDDDSSDVDASSLSKITTAAAHDAACYAAPSQDYEEALSKLNGWW</sequence>
<feature type="region of interest" description="Disordered" evidence="1">
    <location>
        <begin position="1"/>
        <end position="61"/>
    </location>
</feature>
<keyword evidence="3" id="KW-1185">Reference proteome</keyword>
<accession>A0A1C7MGA7</accession>
<dbReference type="AlphaFoldDB" id="A0A1C7MGA7"/>
<comment type="caution">
    <text evidence="2">The sequence shown here is derived from an EMBL/GenBank/DDBJ whole genome shotgun (WGS) entry which is preliminary data.</text>
</comment>
<evidence type="ECO:0000313" key="3">
    <source>
        <dbReference type="Proteomes" id="UP000092993"/>
    </source>
</evidence>
<evidence type="ECO:0000256" key="1">
    <source>
        <dbReference type="SAM" id="MobiDB-lite"/>
    </source>
</evidence>
<evidence type="ECO:0000313" key="2">
    <source>
        <dbReference type="EMBL" id="OBZ75386.1"/>
    </source>
</evidence>